<evidence type="ECO:0000313" key="1">
    <source>
        <dbReference type="EMBL" id="CAA7392630.1"/>
    </source>
</evidence>
<dbReference type="EMBL" id="CACVBY010000129">
    <property type="protein sequence ID" value="CAA7392630.1"/>
    <property type="molecule type" value="Genomic_DNA"/>
</dbReference>
<keyword evidence="2" id="KW-1185">Reference proteome</keyword>
<name>A0A6N4XUU9_9FLAO</name>
<accession>A0A6N4XUU9</accession>
<reference evidence="1 2" key="1">
    <citation type="submission" date="2020-01" db="EMBL/GenBank/DDBJ databases">
        <authorList>
            <person name="Rodrigo-Torres L."/>
            <person name="Arahal R. D."/>
            <person name="Lucena T."/>
        </authorList>
    </citation>
    <scope>NUCLEOTIDE SEQUENCE [LARGE SCALE GENOMIC DNA]</scope>
    <source>
        <strain evidence="1 2">CECT 9393</strain>
    </source>
</reference>
<organism evidence="1 2">
    <name type="scientific">Chryseobacterium fistulae</name>
    <dbReference type="NCBI Taxonomy" id="2675058"/>
    <lineage>
        <taxon>Bacteria</taxon>
        <taxon>Pseudomonadati</taxon>
        <taxon>Bacteroidota</taxon>
        <taxon>Flavobacteriia</taxon>
        <taxon>Flavobacteriales</taxon>
        <taxon>Weeksellaceae</taxon>
        <taxon>Chryseobacterium group</taxon>
        <taxon>Chryseobacterium</taxon>
    </lineage>
</organism>
<dbReference type="AlphaFoldDB" id="A0A6N4XUU9"/>
<proteinExistence type="predicted"/>
<gene>
    <name evidence="1" type="ORF">CHRY9393_03355</name>
</gene>
<protein>
    <submittedName>
        <fullName evidence="1">Uncharacterized protein</fullName>
    </submittedName>
</protein>
<dbReference type="Proteomes" id="UP000445309">
    <property type="component" value="Unassembled WGS sequence"/>
</dbReference>
<evidence type="ECO:0000313" key="2">
    <source>
        <dbReference type="Proteomes" id="UP000445309"/>
    </source>
</evidence>
<sequence length="33" mass="4132">MKSDDFEIFMFYMKNYNPIEKDDVLRNYSIKVH</sequence>